<reference evidence="12 13" key="1">
    <citation type="journal article" date="2017" name="BMC Genomics">
        <title>Comparative genomic and phylogenomic analyses of the Bifidobacteriaceae family.</title>
        <authorList>
            <person name="Lugli G.A."/>
            <person name="Milani C."/>
            <person name="Turroni F."/>
            <person name="Duranti S."/>
            <person name="Mancabelli L."/>
            <person name="Mangifesta M."/>
            <person name="Ferrario C."/>
            <person name="Modesto M."/>
            <person name="Mattarelli P."/>
            <person name="Jiri K."/>
            <person name="van Sinderen D."/>
            <person name="Ventura M."/>
        </authorList>
    </citation>
    <scope>NUCLEOTIDE SEQUENCE [LARGE SCALE GENOMIC DNA]</scope>
    <source>
        <strain evidence="12 13">DSM 28807</strain>
    </source>
</reference>
<comment type="activity regulation">
    <text evidence="10">Na(+) is not transported, but it plays an essential structural role and its presence is essential for fluoride channel function.</text>
</comment>
<accession>A0A261FUE7</accession>
<gene>
    <name evidence="10" type="primary">fluC</name>
    <name evidence="10" type="synonym">crcB</name>
    <name evidence="12" type="ORF">BLEM_0480</name>
</gene>
<evidence type="ECO:0000256" key="3">
    <source>
        <dbReference type="ARBA" id="ARBA00022692"/>
    </source>
</evidence>
<evidence type="ECO:0000256" key="4">
    <source>
        <dbReference type="ARBA" id="ARBA00022989"/>
    </source>
</evidence>
<organism evidence="12 13">
    <name type="scientific">Bifidobacterium lemurum</name>
    <dbReference type="NCBI Taxonomy" id="1603886"/>
    <lineage>
        <taxon>Bacteria</taxon>
        <taxon>Bacillati</taxon>
        <taxon>Actinomycetota</taxon>
        <taxon>Actinomycetes</taxon>
        <taxon>Bifidobacteriales</taxon>
        <taxon>Bifidobacteriaceae</taxon>
        <taxon>Bifidobacterium</taxon>
    </lineage>
</organism>
<dbReference type="GO" id="GO:0140114">
    <property type="term" value="P:cellular detoxification of fluoride"/>
    <property type="evidence" value="ECO:0007669"/>
    <property type="project" value="UniProtKB-UniRule"/>
</dbReference>
<dbReference type="InterPro" id="IPR003691">
    <property type="entry name" value="FluC"/>
</dbReference>
<dbReference type="STRING" id="1603886.GCA_001895165_02030"/>
<keyword evidence="3 10" id="KW-0812">Transmembrane</keyword>
<evidence type="ECO:0000313" key="13">
    <source>
        <dbReference type="Proteomes" id="UP000216352"/>
    </source>
</evidence>
<keyword evidence="13" id="KW-1185">Reference proteome</keyword>
<keyword evidence="5 10" id="KW-0472">Membrane</keyword>
<feature type="binding site" evidence="10">
    <location>
        <position position="158"/>
    </location>
    <ligand>
        <name>Na(+)</name>
        <dbReference type="ChEBI" id="CHEBI:29101"/>
        <note>structural</note>
    </ligand>
</feature>
<evidence type="ECO:0000256" key="8">
    <source>
        <dbReference type="ARBA" id="ARBA00035585"/>
    </source>
</evidence>
<keyword evidence="2 10" id="KW-1003">Cell membrane</keyword>
<evidence type="ECO:0000256" key="5">
    <source>
        <dbReference type="ARBA" id="ARBA00023136"/>
    </source>
</evidence>
<comment type="subcellular location">
    <subcellularLocation>
        <location evidence="1 10">Cell membrane</location>
        <topology evidence="1 10">Multi-pass membrane protein</topology>
    </subcellularLocation>
</comment>
<dbReference type="GO" id="GO:0046872">
    <property type="term" value="F:metal ion binding"/>
    <property type="evidence" value="ECO:0007669"/>
    <property type="project" value="UniProtKB-KW"/>
</dbReference>
<evidence type="ECO:0000256" key="11">
    <source>
        <dbReference type="SAM" id="MobiDB-lite"/>
    </source>
</evidence>
<protein>
    <recommendedName>
        <fullName evidence="10">Fluoride-specific ion channel FluC</fullName>
    </recommendedName>
</protein>
<keyword evidence="6 10" id="KW-0407">Ion channel</keyword>
<feature type="transmembrane region" description="Helical" evidence="10">
    <location>
        <begin position="104"/>
        <end position="127"/>
    </location>
</feature>
<proteinExistence type="inferred from homology"/>
<evidence type="ECO:0000256" key="1">
    <source>
        <dbReference type="ARBA" id="ARBA00004651"/>
    </source>
</evidence>
<keyword evidence="10" id="KW-0479">Metal-binding</keyword>
<feature type="region of interest" description="Disordered" evidence="11">
    <location>
        <begin position="1"/>
        <end position="32"/>
    </location>
</feature>
<keyword evidence="10" id="KW-0406">Ion transport</keyword>
<comment type="similarity">
    <text evidence="7 10">Belongs to the fluoride channel Fluc/FEX (TC 1.A.43) family.</text>
</comment>
<dbReference type="Pfam" id="PF02537">
    <property type="entry name" value="CRCB"/>
    <property type="match status" value="1"/>
</dbReference>
<dbReference type="AlphaFoldDB" id="A0A261FUE7"/>
<evidence type="ECO:0000313" key="12">
    <source>
        <dbReference type="EMBL" id="OZG62812.1"/>
    </source>
</evidence>
<dbReference type="RefSeq" id="WP_072726877.1">
    <property type="nucleotide sequence ID" value="NZ_BDIS01000027.1"/>
</dbReference>
<name>A0A261FUE7_9BIFI</name>
<keyword evidence="4 10" id="KW-1133">Transmembrane helix</keyword>
<feature type="transmembrane region" description="Helical" evidence="10">
    <location>
        <begin position="148"/>
        <end position="169"/>
    </location>
</feature>
<dbReference type="EMBL" id="MWWX01000003">
    <property type="protein sequence ID" value="OZG62812.1"/>
    <property type="molecule type" value="Genomic_DNA"/>
</dbReference>
<feature type="compositionally biased region" description="Low complexity" evidence="11">
    <location>
        <begin position="7"/>
        <end position="29"/>
    </location>
</feature>
<dbReference type="Proteomes" id="UP000216352">
    <property type="component" value="Unassembled WGS sequence"/>
</dbReference>
<dbReference type="GO" id="GO:0005886">
    <property type="term" value="C:plasma membrane"/>
    <property type="evidence" value="ECO:0007669"/>
    <property type="project" value="UniProtKB-SubCell"/>
</dbReference>
<feature type="binding site" evidence="10">
    <location>
        <position position="155"/>
    </location>
    <ligand>
        <name>Na(+)</name>
        <dbReference type="ChEBI" id="CHEBI:29101"/>
        <note>structural</note>
    </ligand>
</feature>
<feature type="transmembrane region" description="Helical" evidence="10">
    <location>
        <begin position="73"/>
        <end position="92"/>
    </location>
</feature>
<comment type="caution">
    <text evidence="12">The sequence shown here is derived from an EMBL/GenBank/DDBJ whole genome shotgun (WGS) entry which is preliminary data.</text>
</comment>
<keyword evidence="10" id="KW-0915">Sodium</keyword>
<evidence type="ECO:0000256" key="2">
    <source>
        <dbReference type="ARBA" id="ARBA00022475"/>
    </source>
</evidence>
<evidence type="ECO:0000256" key="10">
    <source>
        <dbReference type="HAMAP-Rule" id="MF_00454"/>
    </source>
</evidence>
<feature type="transmembrane region" description="Helical" evidence="10">
    <location>
        <begin position="181"/>
        <end position="202"/>
    </location>
</feature>
<comment type="catalytic activity">
    <reaction evidence="8">
        <text>fluoride(in) = fluoride(out)</text>
        <dbReference type="Rhea" id="RHEA:76159"/>
        <dbReference type="ChEBI" id="CHEBI:17051"/>
    </reaction>
    <physiologicalReaction direction="left-to-right" evidence="8">
        <dbReference type="Rhea" id="RHEA:76160"/>
    </physiologicalReaction>
</comment>
<evidence type="ECO:0000256" key="7">
    <source>
        <dbReference type="ARBA" id="ARBA00035120"/>
    </source>
</evidence>
<evidence type="ECO:0000256" key="9">
    <source>
        <dbReference type="ARBA" id="ARBA00049940"/>
    </source>
</evidence>
<comment type="function">
    <text evidence="9 10">Fluoride-specific ion channel. Important for reducing fluoride concentration in the cell, thus reducing its toxicity.</text>
</comment>
<keyword evidence="10" id="KW-0813">Transport</keyword>
<dbReference type="GO" id="GO:0062054">
    <property type="term" value="F:fluoride channel activity"/>
    <property type="evidence" value="ECO:0007669"/>
    <property type="project" value="UniProtKB-UniRule"/>
</dbReference>
<sequence>MAVGVYAHESAPSPVSEPAAVPASEPQPSTMELSAAHVNPRPTGAAASPTPPQIPLAPIKRVQARFNPLADGMIYLVVFVGGCVGTAMRYGLGLSMPDAASESGFWSAFHPATFLANMLACFIFALLTSYVSQATWIRKRARQLTSRGVGMGMCGGFSTLSAMAVEGLLALQDGHYMGFAFYWAASFVGGLVVSWIGAVLGLRASSRRAARAVAETLAKHQSQSARHAAVSPVGEGQPIDVSAGTVIIHSHRVEVVEQLPVSGPPTGDYGQPLVPPQDEAAVAAAVQDAASAAAFVVPPAYEPDPITAEIPLAGDPTTGEVRG</sequence>
<dbReference type="HAMAP" id="MF_00454">
    <property type="entry name" value="FluC"/>
    <property type="match status" value="1"/>
</dbReference>
<evidence type="ECO:0000256" key="6">
    <source>
        <dbReference type="ARBA" id="ARBA00023303"/>
    </source>
</evidence>